<keyword evidence="4" id="KW-0804">Transcription</keyword>
<comment type="similarity">
    <text evidence="1">Belongs to the LysR transcriptional regulatory family.</text>
</comment>
<sequence>MALDPGRVRVLVEVAHAGSIAAAAGRMGFTPSALSQQLAKLEREVGAPLLERGRAGTRLTGPGQVLLEHGERVLGELRAAEEAVRAAAGAEPQRIAVGAFSTAARTLLPRALAALKEERPGIRTSLVDIEPPDGYGLVAARELDLLVTHRYPGVTLPPVRGLRRRLLLRDPLRLVLPRDHRLATAREITLADLAGEDWVSGAPGVPNRVCLDSIGSLHVAYETRDYEVTLALVAAGLGVSLVPASLLAGQRAVVVRDLHGQSPAREVHVVHPPRPAPPVVELLNRLRPAAP</sequence>
<dbReference type="Gene3D" id="3.40.190.10">
    <property type="entry name" value="Periplasmic binding protein-like II"/>
    <property type="match status" value="2"/>
</dbReference>
<dbReference type="GO" id="GO:0003700">
    <property type="term" value="F:DNA-binding transcription factor activity"/>
    <property type="evidence" value="ECO:0007669"/>
    <property type="project" value="InterPro"/>
</dbReference>
<dbReference type="Proteomes" id="UP000319818">
    <property type="component" value="Unassembled WGS sequence"/>
</dbReference>
<name>A0A543G9W2_9PSEU</name>
<dbReference type="Pfam" id="PF03466">
    <property type="entry name" value="LysR_substrate"/>
    <property type="match status" value="1"/>
</dbReference>
<dbReference type="RefSeq" id="WP_142095697.1">
    <property type="nucleotide sequence ID" value="NZ_VFPH01000001.1"/>
</dbReference>
<reference evidence="6 7" key="1">
    <citation type="submission" date="2019-06" db="EMBL/GenBank/DDBJ databases">
        <title>Sequencing the genomes of 1000 actinobacteria strains.</title>
        <authorList>
            <person name="Klenk H.-P."/>
        </authorList>
    </citation>
    <scope>NUCLEOTIDE SEQUENCE [LARGE SCALE GENOMIC DNA]</scope>
    <source>
        <strain evidence="6 7">DSM 45511</strain>
    </source>
</reference>
<proteinExistence type="inferred from homology"/>
<evidence type="ECO:0000313" key="7">
    <source>
        <dbReference type="Proteomes" id="UP000319818"/>
    </source>
</evidence>
<keyword evidence="2" id="KW-0805">Transcription regulation</keyword>
<evidence type="ECO:0000256" key="3">
    <source>
        <dbReference type="ARBA" id="ARBA00023125"/>
    </source>
</evidence>
<dbReference type="AlphaFoldDB" id="A0A543G9W2"/>
<evidence type="ECO:0000256" key="2">
    <source>
        <dbReference type="ARBA" id="ARBA00023015"/>
    </source>
</evidence>
<dbReference type="InterPro" id="IPR005119">
    <property type="entry name" value="LysR_subst-bd"/>
</dbReference>
<gene>
    <name evidence="6" type="ORF">FB388_0215</name>
</gene>
<dbReference type="PROSITE" id="PS50931">
    <property type="entry name" value="HTH_LYSR"/>
    <property type="match status" value="1"/>
</dbReference>
<dbReference type="InterPro" id="IPR036390">
    <property type="entry name" value="WH_DNA-bd_sf"/>
</dbReference>
<keyword evidence="7" id="KW-1185">Reference proteome</keyword>
<keyword evidence="3" id="KW-0238">DNA-binding</keyword>
<feature type="domain" description="HTH lysR-type" evidence="5">
    <location>
        <begin position="3"/>
        <end position="60"/>
    </location>
</feature>
<dbReference type="InterPro" id="IPR036388">
    <property type="entry name" value="WH-like_DNA-bd_sf"/>
</dbReference>
<evidence type="ECO:0000256" key="4">
    <source>
        <dbReference type="ARBA" id="ARBA00023163"/>
    </source>
</evidence>
<accession>A0A543G9W2</accession>
<dbReference type="OrthoDB" id="4131546at2"/>
<dbReference type="SUPFAM" id="SSF46785">
    <property type="entry name" value="Winged helix' DNA-binding domain"/>
    <property type="match status" value="1"/>
</dbReference>
<dbReference type="InterPro" id="IPR000847">
    <property type="entry name" value="LysR_HTH_N"/>
</dbReference>
<dbReference type="PANTHER" id="PTHR30346:SF29">
    <property type="entry name" value="LYSR SUBSTRATE-BINDING"/>
    <property type="match status" value="1"/>
</dbReference>
<comment type="caution">
    <text evidence="6">The sequence shown here is derived from an EMBL/GenBank/DDBJ whole genome shotgun (WGS) entry which is preliminary data.</text>
</comment>
<evidence type="ECO:0000259" key="5">
    <source>
        <dbReference type="PROSITE" id="PS50931"/>
    </source>
</evidence>
<evidence type="ECO:0000256" key="1">
    <source>
        <dbReference type="ARBA" id="ARBA00009437"/>
    </source>
</evidence>
<dbReference type="EMBL" id="VFPH01000001">
    <property type="protein sequence ID" value="TQM42879.1"/>
    <property type="molecule type" value="Genomic_DNA"/>
</dbReference>
<dbReference type="GO" id="GO:0032993">
    <property type="term" value="C:protein-DNA complex"/>
    <property type="evidence" value="ECO:0007669"/>
    <property type="project" value="TreeGrafter"/>
</dbReference>
<dbReference type="PANTHER" id="PTHR30346">
    <property type="entry name" value="TRANSCRIPTIONAL DUAL REGULATOR HCAR-RELATED"/>
    <property type="match status" value="1"/>
</dbReference>
<protein>
    <submittedName>
        <fullName evidence="6">Molybdate transport repressor ModE-like protein</fullName>
    </submittedName>
</protein>
<dbReference type="Gene3D" id="1.10.10.10">
    <property type="entry name" value="Winged helix-like DNA-binding domain superfamily/Winged helix DNA-binding domain"/>
    <property type="match status" value="1"/>
</dbReference>
<evidence type="ECO:0000313" key="6">
    <source>
        <dbReference type="EMBL" id="TQM42879.1"/>
    </source>
</evidence>
<dbReference type="GO" id="GO:0003677">
    <property type="term" value="F:DNA binding"/>
    <property type="evidence" value="ECO:0007669"/>
    <property type="project" value="UniProtKB-KW"/>
</dbReference>
<dbReference type="SUPFAM" id="SSF53850">
    <property type="entry name" value="Periplasmic binding protein-like II"/>
    <property type="match status" value="1"/>
</dbReference>
<dbReference type="Pfam" id="PF00126">
    <property type="entry name" value="HTH_1"/>
    <property type="match status" value="1"/>
</dbReference>
<organism evidence="6 7">
    <name type="scientific">Pseudonocardia cypriaca</name>
    <dbReference type="NCBI Taxonomy" id="882449"/>
    <lineage>
        <taxon>Bacteria</taxon>
        <taxon>Bacillati</taxon>
        <taxon>Actinomycetota</taxon>
        <taxon>Actinomycetes</taxon>
        <taxon>Pseudonocardiales</taxon>
        <taxon>Pseudonocardiaceae</taxon>
        <taxon>Pseudonocardia</taxon>
    </lineage>
</organism>